<feature type="transmembrane region" description="Helical" evidence="3">
    <location>
        <begin position="313"/>
        <end position="333"/>
    </location>
</feature>
<dbReference type="SUPFAM" id="SSF103473">
    <property type="entry name" value="MFS general substrate transporter"/>
    <property type="match status" value="1"/>
</dbReference>
<keyword evidence="5" id="KW-1185">Reference proteome</keyword>
<dbReference type="PANTHER" id="PTHR11360">
    <property type="entry name" value="MONOCARBOXYLATE TRANSPORTER"/>
    <property type="match status" value="1"/>
</dbReference>
<gene>
    <name evidence="4" type="ORF">K458DRAFT_364128</name>
</gene>
<dbReference type="InterPro" id="IPR050327">
    <property type="entry name" value="Proton-linked_MCT"/>
</dbReference>
<feature type="transmembrane region" description="Helical" evidence="3">
    <location>
        <begin position="248"/>
        <end position="271"/>
    </location>
</feature>
<evidence type="ECO:0000313" key="5">
    <source>
        <dbReference type="Proteomes" id="UP000799291"/>
    </source>
</evidence>
<dbReference type="OrthoDB" id="6509908at2759"/>
<comment type="similarity">
    <text evidence="2">Belongs to the major facilitator superfamily. Monocarboxylate porter (TC 2.A.1.13) family.</text>
</comment>
<feature type="transmembrane region" description="Helical" evidence="3">
    <location>
        <begin position="147"/>
        <end position="169"/>
    </location>
</feature>
<evidence type="ECO:0000256" key="2">
    <source>
        <dbReference type="ARBA" id="ARBA00006727"/>
    </source>
</evidence>
<name>A0A6G1J805_9PLEO</name>
<keyword evidence="3" id="KW-0812">Transmembrane</keyword>
<dbReference type="EMBL" id="MU005577">
    <property type="protein sequence ID" value="KAF2686340.1"/>
    <property type="molecule type" value="Genomic_DNA"/>
</dbReference>
<dbReference type="GO" id="GO:0016020">
    <property type="term" value="C:membrane"/>
    <property type="evidence" value="ECO:0007669"/>
    <property type="project" value="UniProtKB-SubCell"/>
</dbReference>
<accession>A0A6G1J805</accession>
<dbReference type="AlphaFoldDB" id="A0A6G1J805"/>
<feature type="transmembrane region" description="Helical" evidence="3">
    <location>
        <begin position="207"/>
        <end position="227"/>
    </location>
</feature>
<evidence type="ECO:0000256" key="1">
    <source>
        <dbReference type="ARBA" id="ARBA00004141"/>
    </source>
</evidence>
<sequence length="451" mass="49559">MSQLEASEPTLSEKNSEYSLRKSIINTTSDSTSDTEDASIQQDGGMTAWLQVLGCWLLFMNTWGLTNSFSIFETYYAETKFPHVNPSTISWVGSLQLFLTLFVGVFAGWFLDAGHLRIALLTGTTLMFIGMFATSFCNFYWQVLLAQGICVGLGSGTLAFTSASIIPFYFTKRRMLVAGIVSTGSSVAGTIYPLLLRELFKKVGFGWAVRVLAFVMLTGLLISIAVLKPHAQSKKHARFFAMQYLRDIPYTLFILAYAFMVMSTYVPYFYIQKYALELGIDSQTTFVIVSVMNAATFFGRFPYNYLADMYGGIAVLVPCCFFTSIILFLWRFVHTLPGLFGISATFCFVTGGLVSLPAVTIANLTVDKAEYRTRMGMGYTVAAIGALVGSPVAGALRQGAKGVVAFEGNAGEVMVRWQGTWFVAAVAMMVATALMVWARLLRGGLNLTLKI</sequence>
<keyword evidence="3" id="KW-0472">Membrane</keyword>
<feature type="transmembrane region" description="Helical" evidence="3">
    <location>
        <begin position="378"/>
        <end position="400"/>
    </location>
</feature>
<evidence type="ECO:0000256" key="3">
    <source>
        <dbReference type="SAM" id="Phobius"/>
    </source>
</evidence>
<feature type="transmembrane region" description="Helical" evidence="3">
    <location>
        <begin position="118"/>
        <end position="141"/>
    </location>
</feature>
<dbReference type="InterPro" id="IPR036259">
    <property type="entry name" value="MFS_trans_sf"/>
</dbReference>
<feature type="transmembrane region" description="Helical" evidence="3">
    <location>
        <begin position="420"/>
        <end position="441"/>
    </location>
</feature>
<feature type="transmembrane region" description="Helical" evidence="3">
    <location>
        <begin position="48"/>
        <end position="69"/>
    </location>
</feature>
<keyword evidence="3" id="KW-1133">Transmembrane helix</keyword>
<feature type="transmembrane region" description="Helical" evidence="3">
    <location>
        <begin position="339"/>
        <end position="366"/>
    </location>
</feature>
<dbReference type="Proteomes" id="UP000799291">
    <property type="component" value="Unassembled WGS sequence"/>
</dbReference>
<feature type="transmembrane region" description="Helical" evidence="3">
    <location>
        <begin position="283"/>
        <end position="301"/>
    </location>
</feature>
<comment type="subcellular location">
    <subcellularLocation>
        <location evidence="1">Membrane</location>
        <topology evidence="1">Multi-pass membrane protein</topology>
    </subcellularLocation>
</comment>
<evidence type="ECO:0000313" key="4">
    <source>
        <dbReference type="EMBL" id="KAF2686340.1"/>
    </source>
</evidence>
<feature type="transmembrane region" description="Helical" evidence="3">
    <location>
        <begin position="89"/>
        <end position="111"/>
    </location>
</feature>
<organism evidence="4 5">
    <name type="scientific">Lentithecium fluviatile CBS 122367</name>
    <dbReference type="NCBI Taxonomy" id="1168545"/>
    <lineage>
        <taxon>Eukaryota</taxon>
        <taxon>Fungi</taxon>
        <taxon>Dikarya</taxon>
        <taxon>Ascomycota</taxon>
        <taxon>Pezizomycotina</taxon>
        <taxon>Dothideomycetes</taxon>
        <taxon>Pleosporomycetidae</taxon>
        <taxon>Pleosporales</taxon>
        <taxon>Massarineae</taxon>
        <taxon>Lentitheciaceae</taxon>
        <taxon>Lentithecium</taxon>
    </lineage>
</organism>
<feature type="transmembrane region" description="Helical" evidence="3">
    <location>
        <begin position="176"/>
        <end position="195"/>
    </location>
</feature>
<protein>
    <submittedName>
        <fullName evidence="4">MFS general substrate transporter</fullName>
    </submittedName>
</protein>
<dbReference type="Pfam" id="PF07690">
    <property type="entry name" value="MFS_1"/>
    <property type="match status" value="1"/>
</dbReference>
<proteinExistence type="inferred from homology"/>
<reference evidence="4" key="1">
    <citation type="journal article" date="2020" name="Stud. Mycol.">
        <title>101 Dothideomycetes genomes: a test case for predicting lifestyles and emergence of pathogens.</title>
        <authorList>
            <person name="Haridas S."/>
            <person name="Albert R."/>
            <person name="Binder M."/>
            <person name="Bloem J."/>
            <person name="Labutti K."/>
            <person name="Salamov A."/>
            <person name="Andreopoulos B."/>
            <person name="Baker S."/>
            <person name="Barry K."/>
            <person name="Bills G."/>
            <person name="Bluhm B."/>
            <person name="Cannon C."/>
            <person name="Castanera R."/>
            <person name="Culley D."/>
            <person name="Daum C."/>
            <person name="Ezra D."/>
            <person name="Gonzalez J."/>
            <person name="Henrissat B."/>
            <person name="Kuo A."/>
            <person name="Liang C."/>
            <person name="Lipzen A."/>
            <person name="Lutzoni F."/>
            <person name="Magnuson J."/>
            <person name="Mondo S."/>
            <person name="Nolan M."/>
            <person name="Ohm R."/>
            <person name="Pangilinan J."/>
            <person name="Park H.-J."/>
            <person name="Ramirez L."/>
            <person name="Alfaro M."/>
            <person name="Sun H."/>
            <person name="Tritt A."/>
            <person name="Yoshinaga Y."/>
            <person name="Zwiers L.-H."/>
            <person name="Turgeon B."/>
            <person name="Goodwin S."/>
            <person name="Spatafora J."/>
            <person name="Crous P."/>
            <person name="Grigoriev I."/>
        </authorList>
    </citation>
    <scope>NUCLEOTIDE SEQUENCE</scope>
    <source>
        <strain evidence="4">CBS 122367</strain>
    </source>
</reference>
<dbReference type="InterPro" id="IPR011701">
    <property type="entry name" value="MFS"/>
</dbReference>
<dbReference type="Gene3D" id="1.20.1250.20">
    <property type="entry name" value="MFS general substrate transporter like domains"/>
    <property type="match status" value="2"/>
</dbReference>
<dbReference type="PANTHER" id="PTHR11360:SF234">
    <property type="entry name" value="MFS-TYPE TRANSPORTER DBAD-RELATED"/>
    <property type="match status" value="1"/>
</dbReference>
<dbReference type="GO" id="GO:0022857">
    <property type="term" value="F:transmembrane transporter activity"/>
    <property type="evidence" value="ECO:0007669"/>
    <property type="project" value="InterPro"/>
</dbReference>